<keyword evidence="2" id="KW-1185">Reference proteome</keyword>
<dbReference type="InterPro" id="IPR017026">
    <property type="entry name" value="ImuA"/>
</dbReference>
<dbReference type="RefSeq" id="WP_127073420.1">
    <property type="nucleotide sequence ID" value="NZ_BMKB01000001.1"/>
</dbReference>
<gene>
    <name evidence="1" type="ORF">GCM10011499_05450</name>
</gene>
<dbReference type="SUPFAM" id="SSF52540">
    <property type="entry name" value="P-loop containing nucleoside triphosphate hydrolases"/>
    <property type="match status" value="1"/>
</dbReference>
<dbReference type="PIRSF" id="PIRSF034285">
    <property type="entry name" value="UCP034285"/>
    <property type="match status" value="1"/>
</dbReference>
<dbReference type="Gene3D" id="3.40.50.300">
    <property type="entry name" value="P-loop containing nucleotide triphosphate hydrolases"/>
    <property type="match status" value="1"/>
</dbReference>
<accession>A0A916R6Z8</accession>
<dbReference type="EMBL" id="BMKB01000001">
    <property type="protein sequence ID" value="GGA38943.1"/>
    <property type="molecule type" value="Genomic_DNA"/>
</dbReference>
<reference evidence="1 2" key="1">
    <citation type="journal article" date="2014" name="Int. J. Syst. Evol. Microbiol.">
        <title>Complete genome sequence of Corynebacterium casei LMG S-19264T (=DSM 44701T), isolated from a smear-ripened cheese.</title>
        <authorList>
            <consortium name="US DOE Joint Genome Institute (JGI-PGF)"/>
            <person name="Walter F."/>
            <person name="Albersmeier A."/>
            <person name="Kalinowski J."/>
            <person name="Ruckert C."/>
        </authorList>
    </citation>
    <scope>NUCLEOTIDE SEQUENCE [LARGE SCALE GENOMIC DNA]</scope>
    <source>
        <strain evidence="1 2">CGMCC 1.15896</strain>
    </source>
</reference>
<comment type="caution">
    <text evidence="1">The sequence shown here is derived from an EMBL/GenBank/DDBJ whole genome shotgun (WGS) entry which is preliminary data.</text>
</comment>
<dbReference type="AlphaFoldDB" id="A0A916R6Z8"/>
<dbReference type="InterPro" id="IPR027417">
    <property type="entry name" value="P-loop_NTPase"/>
</dbReference>
<sequence>MSRAQDALRHLRALVHSTTPEQPHGAFTLGVPELDTALGNGLDRGALHEIFAPSWQDKVSAAGFSAALALRAGRMAMPFLWVCLAKESSKYGTLYGQGLAGFGIDPQQVLQVVAPDETDALRTAFEGVNCCGLGAVILDLPGRSHILDHTALRRLSLAAQEHGITALVLRTGNRHAPSPARTRWAVASAPSQNFGLNFPGIPAFSATLLKHRLGQTGQTWHLQWDHENVCFHQKTLSRSLAPLSFDRTDRKKRDVQTLTAEAG</sequence>
<dbReference type="OrthoDB" id="7202530at2"/>
<evidence type="ECO:0000313" key="1">
    <source>
        <dbReference type="EMBL" id="GGA38943.1"/>
    </source>
</evidence>
<evidence type="ECO:0008006" key="3">
    <source>
        <dbReference type="Google" id="ProtNLM"/>
    </source>
</evidence>
<name>A0A916R6Z8_9HYPH</name>
<organism evidence="1 2">
    <name type="scientific">Pelagibacterium lentulum</name>
    <dbReference type="NCBI Taxonomy" id="2029865"/>
    <lineage>
        <taxon>Bacteria</taxon>
        <taxon>Pseudomonadati</taxon>
        <taxon>Pseudomonadota</taxon>
        <taxon>Alphaproteobacteria</taxon>
        <taxon>Hyphomicrobiales</taxon>
        <taxon>Devosiaceae</taxon>
        <taxon>Pelagibacterium</taxon>
    </lineage>
</organism>
<proteinExistence type="predicted"/>
<dbReference type="Proteomes" id="UP000596977">
    <property type="component" value="Unassembled WGS sequence"/>
</dbReference>
<protein>
    <recommendedName>
        <fullName evidence="3">Protein ImuA</fullName>
    </recommendedName>
</protein>
<evidence type="ECO:0000313" key="2">
    <source>
        <dbReference type="Proteomes" id="UP000596977"/>
    </source>
</evidence>